<accession>A0ABD3DVR0</accession>
<dbReference type="SUPFAM" id="SSF53756">
    <property type="entry name" value="UDP-Glycosyltransferase/glycogen phosphorylase"/>
    <property type="match status" value="1"/>
</dbReference>
<proteinExistence type="inferred from homology"/>
<evidence type="ECO:0000256" key="1">
    <source>
        <dbReference type="ARBA" id="ARBA00009995"/>
    </source>
</evidence>
<dbReference type="InterPro" id="IPR002213">
    <property type="entry name" value="UDP_glucos_trans"/>
</dbReference>
<evidence type="ECO:0000313" key="3">
    <source>
        <dbReference type="EMBL" id="KAL3646203.1"/>
    </source>
</evidence>
<keyword evidence="4" id="KW-1185">Reference proteome</keyword>
<gene>
    <name evidence="3" type="ORF">CASFOL_011383</name>
</gene>
<dbReference type="CDD" id="cd03784">
    <property type="entry name" value="GT1_Gtf-like"/>
    <property type="match status" value="1"/>
</dbReference>
<keyword evidence="2" id="KW-0808">Transferase</keyword>
<comment type="caution">
    <text evidence="3">The sequence shown here is derived from an EMBL/GenBank/DDBJ whole genome shotgun (WGS) entry which is preliminary data.</text>
</comment>
<dbReference type="Proteomes" id="UP001632038">
    <property type="component" value="Unassembled WGS sequence"/>
</dbReference>
<sequence>MAVLSHPVVGGFVSHCGWNSTLESVYCNVPMATWPLAAEQQANAFQLVKEFGMGVEIKMDYRKGIVNVIVNAEKIEKAIREVMSPENEGRAKVKVLGEKSRVVMKEGGSSYDFLGCLIDNIFDNVC</sequence>
<dbReference type="GO" id="GO:0016740">
    <property type="term" value="F:transferase activity"/>
    <property type="evidence" value="ECO:0007669"/>
    <property type="project" value="UniProtKB-KW"/>
</dbReference>
<dbReference type="EMBL" id="JAVIJP010000013">
    <property type="protein sequence ID" value="KAL3646203.1"/>
    <property type="molecule type" value="Genomic_DNA"/>
</dbReference>
<dbReference type="InterPro" id="IPR050481">
    <property type="entry name" value="UDP-glycosyltransf_plant"/>
</dbReference>
<organism evidence="3 4">
    <name type="scientific">Castilleja foliolosa</name>
    <dbReference type="NCBI Taxonomy" id="1961234"/>
    <lineage>
        <taxon>Eukaryota</taxon>
        <taxon>Viridiplantae</taxon>
        <taxon>Streptophyta</taxon>
        <taxon>Embryophyta</taxon>
        <taxon>Tracheophyta</taxon>
        <taxon>Spermatophyta</taxon>
        <taxon>Magnoliopsida</taxon>
        <taxon>eudicotyledons</taxon>
        <taxon>Gunneridae</taxon>
        <taxon>Pentapetalae</taxon>
        <taxon>asterids</taxon>
        <taxon>lamiids</taxon>
        <taxon>Lamiales</taxon>
        <taxon>Orobanchaceae</taxon>
        <taxon>Pedicularideae</taxon>
        <taxon>Castillejinae</taxon>
        <taxon>Castilleja</taxon>
    </lineage>
</organism>
<dbReference type="PANTHER" id="PTHR48048">
    <property type="entry name" value="GLYCOSYLTRANSFERASE"/>
    <property type="match status" value="1"/>
</dbReference>
<protein>
    <submittedName>
        <fullName evidence="3">Uncharacterized protein</fullName>
    </submittedName>
</protein>
<evidence type="ECO:0000313" key="4">
    <source>
        <dbReference type="Proteomes" id="UP001632038"/>
    </source>
</evidence>
<dbReference type="AlphaFoldDB" id="A0ABD3DVR0"/>
<reference evidence="4" key="1">
    <citation type="journal article" date="2024" name="IScience">
        <title>Strigolactones Initiate the Formation of Haustorium-like Structures in Castilleja.</title>
        <authorList>
            <person name="Buerger M."/>
            <person name="Peterson D."/>
            <person name="Chory J."/>
        </authorList>
    </citation>
    <scope>NUCLEOTIDE SEQUENCE [LARGE SCALE GENOMIC DNA]</scope>
</reference>
<evidence type="ECO:0000256" key="2">
    <source>
        <dbReference type="ARBA" id="ARBA00022679"/>
    </source>
</evidence>
<comment type="similarity">
    <text evidence="1">Belongs to the UDP-glycosyltransferase family.</text>
</comment>
<dbReference type="Pfam" id="PF00201">
    <property type="entry name" value="UDPGT"/>
    <property type="match status" value="1"/>
</dbReference>
<dbReference type="Gene3D" id="3.40.50.2000">
    <property type="entry name" value="Glycogen Phosphorylase B"/>
    <property type="match status" value="1"/>
</dbReference>
<name>A0ABD3DVR0_9LAMI</name>
<dbReference type="PANTHER" id="PTHR48048:SF45">
    <property type="entry name" value="GLYCOSYLTRANSFERASE"/>
    <property type="match status" value="1"/>
</dbReference>
<dbReference type="FunFam" id="3.40.50.2000:FF:000431">
    <property type="entry name" value="UDP-glycosyltransferase 90A1"/>
    <property type="match status" value="1"/>
</dbReference>